<dbReference type="GO" id="GO:0035435">
    <property type="term" value="P:phosphate ion transmembrane transport"/>
    <property type="evidence" value="ECO:0007669"/>
    <property type="project" value="InterPro"/>
</dbReference>
<dbReference type="Proteomes" id="UP000029579">
    <property type="component" value="Unassembled WGS sequence"/>
</dbReference>
<dbReference type="InterPro" id="IPR000515">
    <property type="entry name" value="MetI-like"/>
</dbReference>
<dbReference type="eggNOG" id="COG0581">
    <property type="taxonomic scope" value="Bacteria"/>
</dbReference>
<comment type="caution">
    <text evidence="8">Lacks conserved residue(s) required for the propagation of feature annotation.</text>
</comment>
<dbReference type="OrthoDB" id="9785113at2"/>
<dbReference type="Pfam" id="PF00528">
    <property type="entry name" value="BPD_transp_1"/>
    <property type="match status" value="1"/>
</dbReference>
<name>A0A095YBH1_9FIRM</name>
<feature type="transmembrane region" description="Helical" evidence="8">
    <location>
        <begin position="50"/>
        <end position="79"/>
    </location>
</feature>
<dbReference type="PANTHER" id="PTHR43470">
    <property type="entry name" value="PHOSPHATE TRANSPORT SYSTEM PERMEASE PROTEIN PSTA-RELATED"/>
    <property type="match status" value="1"/>
</dbReference>
<feature type="transmembrane region" description="Helical" evidence="8">
    <location>
        <begin position="128"/>
        <end position="146"/>
    </location>
</feature>
<keyword evidence="7 8" id="KW-0472">Membrane</keyword>
<dbReference type="InterPro" id="IPR005672">
    <property type="entry name" value="Phosphate_PstA"/>
</dbReference>
<sequence>MSKIYKALIIGLTFLGYAMAGIIISYILIKGIPNISPSLFEMKYTTDNVSLMPALITTLVTIGLTLIIALPIGIFTAIYLSNYAKNKFLIKSVRFSTEILSSIPSIVYGLFGYLFFVSAKGYGLGMKYSILAGCLTVAIMVLPTIIRTTEEAILTVNPLQAHASLALGATKIQTIFKVIIPDAMDGILGGIFLSTGRIVGESAALIFTMGSNTDIPKGLFKSARTMAVHMYVISSEGFHVKEAYATAVLLLVFVVVINFVSAKISKKIVKA</sequence>
<dbReference type="GO" id="GO:0005315">
    <property type="term" value="F:phosphate transmembrane transporter activity"/>
    <property type="evidence" value="ECO:0007669"/>
    <property type="project" value="InterPro"/>
</dbReference>
<comment type="caution">
    <text evidence="10">The sequence shown here is derived from an EMBL/GenBank/DDBJ whole genome shotgun (WGS) entry which is preliminary data.</text>
</comment>
<keyword evidence="3" id="KW-0813">Transport</keyword>
<dbReference type="AlphaFoldDB" id="A0A095YBH1"/>
<dbReference type="GO" id="GO:0005886">
    <property type="term" value="C:plasma membrane"/>
    <property type="evidence" value="ECO:0007669"/>
    <property type="project" value="UniProtKB-SubCell"/>
</dbReference>
<evidence type="ECO:0000256" key="8">
    <source>
        <dbReference type="RuleBase" id="RU363043"/>
    </source>
</evidence>
<gene>
    <name evidence="10" type="ORF">HMPREF1630_05845</name>
</gene>
<evidence type="ECO:0000259" key="9">
    <source>
        <dbReference type="PROSITE" id="PS50928"/>
    </source>
</evidence>
<dbReference type="PROSITE" id="PS50928">
    <property type="entry name" value="ABC_TM1"/>
    <property type="match status" value="1"/>
</dbReference>
<feature type="transmembrane region" description="Helical" evidence="8">
    <location>
        <begin position="6"/>
        <end position="29"/>
    </location>
</feature>
<keyword evidence="6 8" id="KW-1133">Transmembrane helix</keyword>
<organism evidence="10 11">
    <name type="scientific">Anaerococcus lactolyticus S7-1-13</name>
    <dbReference type="NCBI Taxonomy" id="1284686"/>
    <lineage>
        <taxon>Bacteria</taxon>
        <taxon>Bacillati</taxon>
        <taxon>Bacillota</taxon>
        <taxon>Tissierellia</taxon>
        <taxon>Tissierellales</taxon>
        <taxon>Peptoniphilaceae</taxon>
        <taxon>Anaerococcus</taxon>
    </lineage>
</organism>
<dbReference type="CDD" id="cd06261">
    <property type="entry name" value="TM_PBP2"/>
    <property type="match status" value="1"/>
</dbReference>
<evidence type="ECO:0000313" key="11">
    <source>
        <dbReference type="Proteomes" id="UP000029579"/>
    </source>
</evidence>
<evidence type="ECO:0000256" key="1">
    <source>
        <dbReference type="ARBA" id="ARBA00004651"/>
    </source>
</evidence>
<dbReference type="Gene3D" id="1.10.3720.10">
    <property type="entry name" value="MetI-like"/>
    <property type="match status" value="1"/>
</dbReference>
<reference evidence="10 11" key="1">
    <citation type="submission" date="2014-07" db="EMBL/GenBank/DDBJ databases">
        <authorList>
            <person name="McCorrison J."/>
            <person name="Sanka R."/>
            <person name="Torralba M."/>
            <person name="Gillis M."/>
            <person name="Haft D.H."/>
            <person name="Methe B."/>
            <person name="Sutton G."/>
            <person name="Nelson K.E."/>
        </authorList>
    </citation>
    <scope>NUCLEOTIDE SEQUENCE [LARGE SCALE GENOMIC DNA]</scope>
    <source>
        <strain evidence="10 11">S7-1-13</strain>
    </source>
</reference>
<dbReference type="SUPFAM" id="SSF161098">
    <property type="entry name" value="MetI-like"/>
    <property type="match status" value="1"/>
</dbReference>
<evidence type="ECO:0000256" key="5">
    <source>
        <dbReference type="ARBA" id="ARBA00022692"/>
    </source>
</evidence>
<feature type="transmembrane region" description="Helical" evidence="8">
    <location>
        <begin position="99"/>
        <end position="116"/>
    </location>
</feature>
<keyword evidence="4 8" id="KW-1003">Cell membrane</keyword>
<dbReference type="InterPro" id="IPR035906">
    <property type="entry name" value="MetI-like_sf"/>
</dbReference>
<evidence type="ECO:0000256" key="4">
    <source>
        <dbReference type="ARBA" id="ARBA00022475"/>
    </source>
</evidence>
<dbReference type="PANTHER" id="PTHR43470:SF3">
    <property type="entry name" value="PHOSPHATE TRANSPORT SYSTEM PERMEASE PROTEIN PSTA-RELATED"/>
    <property type="match status" value="1"/>
</dbReference>
<comment type="similarity">
    <text evidence="2 8">Belongs to the binding-protein-dependent transport system permease family. CysTW subfamily.</text>
</comment>
<evidence type="ECO:0000256" key="7">
    <source>
        <dbReference type="ARBA" id="ARBA00023136"/>
    </source>
</evidence>
<evidence type="ECO:0000256" key="6">
    <source>
        <dbReference type="ARBA" id="ARBA00022989"/>
    </source>
</evidence>
<evidence type="ECO:0000256" key="2">
    <source>
        <dbReference type="ARBA" id="ARBA00007069"/>
    </source>
</evidence>
<comment type="subcellular location">
    <subcellularLocation>
        <location evidence="1 8">Cell membrane</location>
        <topology evidence="1 8">Multi-pass membrane protein</topology>
    </subcellularLocation>
</comment>
<evidence type="ECO:0000256" key="3">
    <source>
        <dbReference type="ARBA" id="ARBA00022448"/>
    </source>
</evidence>
<proteinExistence type="inferred from homology"/>
<dbReference type="EMBL" id="JRMW01000035">
    <property type="protein sequence ID" value="KGF03962.1"/>
    <property type="molecule type" value="Genomic_DNA"/>
</dbReference>
<accession>A0A095YBH1</accession>
<feature type="domain" description="ABC transmembrane type-1" evidence="9">
    <location>
        <begin position="55"/>
        <end position="261"/>
    </location>
</feature>
<keyword evidence="5 8" id="KW-0812">Transmembrane</keyword>
<feature type="transmembrane region" description="Helical" evidence="8">
    <location>
        <begin position="243"/>
        <end position="262"/>
    </location>
</feature>
<protein>
    <recommendedName>
        <fullName evidence="8">Phosphate transport system permease protein PstA</fullName>
    </recommendedName>
</protein>
<dbReference type="RefSeq" id="WP_037327910.1">
    <property type="nucleotide sequence ID" value="NZ_JRMW01000035.1"/>
</dbReference>
<dbReference type="NCBIfam" id="TIGR00974">
    <property type="entry name" value="3a0107s02c"/>
    <property type="match status" value="1"/>
</dbReference>
<evidence type="ECO:0000313" key="10">
    <source>
        <dbReference type="EMBL" id="KGF03962.1"/>
    </source>
</evidence>